<name>A0A6A7B3S1_9PLEO</name>
<gene>
    <name evidence="1" type="ORF">T440DRAFT_555568</name>
</gene>
<keyword evidence="2" id="KW-1185">Reference proteome</keyword>
<evidence type="ECO:0000313" key="1">
    <source>
        <dbReference type="EMBL" id="KAF2849953.1"/>
    </source>
</evidence>
<reference evidence="1" key="1">
    <citation type="submission" date="2020-01" db="EMBL/GenBank/DDBJ databases">
        <authorList>
            <consortium name="DOE Joint Genome Institute"/>
            <person name="Haridas S."/>
            <person name="Albert R."/>
            <person name="Binder M."/>
            <person name="Bloem J."/>
            <person name="Labutti K."/>
            <person name="Salamov A."/>
            <person name="Andreopoulos B."/>
            <person name="Baker S.E."/>
            <person name="Barry K."/>
            <person name="Bills G."/>
            <person name="Bluhm B.H."/>
            <person name="Cannon C."/>
            <person name="Castanera R."/>
            <person name="Culley D.E."/>
            <person name="Daum C."/>
            <person name="Ezra D."/>
            <person name="Gonzalez J.B."/>
            <person name="Henrissat B."/>
            <person name="Kuo A."/>
            <person name="Liang C."/>
            <person name="Lipzen A."/>
            <person name="Lutzoni F."/>
            <person name="Magnuson J."/>
            <person name="Mondo S."/>
            <person name="Nolan M."/>
            <person name="Ohm R."/>
            <person name="Pangilinan J."/>
            <person name="Park H.-J."/>
            <person name="Ramirez L."/>
            <person name="Alfaro M."/>
            <person name="Sun H."/>
            <person name="Tritt A."/>
            <person name="Yoshinaga Y."/>
            <person name="Zwiers L.-H."/>
            <person name="Turgeon B.G."/>
            <person name="Goodwin S.B."/>
            <person name="Spatafora J.W."/>
            <person name="Crous P.W."/>
            <person name="Grigoriev I.V."/>
        </authorList>
    </citation>
    <scope>NUCLEOTIDE SEQUENCE</scope>
    <source>
        <strain evidence="1">IPT5</strain>
    </source>
</reference>
<sequence length="123" mass="14054">MTTLEGHPDQFVAAKSHRASSWDRAVVFRPKDNSVDIKKEREIYKDLEDGSFTCQRVKLRTRGKNVSLVKNKNDDIVELKDGTERGENDVFLARLNLDHLGLTNRTLFLLGYISTLYVATDVK</sequence>
<dbReference type="AlphaFoldDB" id="A0A6A7B3S1"/>
<evidence type="ECO:0000313" key="2">
    <source>
        <dbReference type="Proteomes" id="UP000799423"/>
    </source>
</evidence>
<protein>
    <submittedName>
        <fullName evidence="1">Uncharacterized protein</fullName>
    </submittedName>
</protein>
<dbReference type="Proteomes" id="UP000799423">
    <property type="component" value="Unassembled WGS sequence"/>
</dbReference>
<accession>A0A6A7B3S1</accession>
<dbReference type="EMBL" id="MU006309">
    <property type="protein sequence ID" value="KAF2849953.1"/>
    <property type="molecule type" value="Genomic_DNA"/>
</dbReference>
<proteinExistence type="predicted"/>
<organism evidence="1 2">
    <name type="scientific">Plenodomus tracheiphilus IPT5</name>
    <dbReference type="NCBI Taxonomy" id="1408161"/>
    <lineage>
        <taxon>Eukaryota</taxon>
        <taxon>Fungi</taxon>
        <taxon>Dikarya</taxon>
        <taxon>Ascomycota</taxon>
        <taxon>Pezizomycotina</taxon>
        <taxon>Dothideomycetes</taxon>
        <taxon>Pleosporomycetidae</taxon>
        <taxon>Pleosporales</taxon>
        <taxon>Pleosporineae</taxon>
        <taxon>Leptosphaeriaceae</taxon>
        <taxon>Plenodomus</taxon>
    </lineage>
</organism>
<dbReference type="OrthoDB" id="5408618at2759"/>